<sequence length="956" mass="106115">MAECAATQSDHGYSRSFRFPLLRHMGNRILGRCGAHQEQNKSAPNSPRTVLPDHNDDDNVSHDGNHTLNLRLGSKDSSGPPSHTESVHDLSKSSSCTGESGIKQRLKMPLLRAVAADLPLRLASAVTIAKQPQRDSPEGSGSGRSLPLPLLVVSTLSAIFASVFSVYLIWKQLKNYRKPTLQRYVVRLLLMVPIYSIASVISLYSLQLADIIDLIRDLYEAFVIYCFFNLLIEYLGGERSLIVLLHGRRPQEHLFPANLFLKDMDASDPYTFLALKRGVLQYVQVKPVLAVATLILKAAGKYEEGKISPTNGYTWVSFTYNVSVFLSLYCLGMFWKCLNDDLKPFRVTSKFLCVKGIIFFSFWQGLGISILVAAGLVKKVGPVYDPDYISMAIQDFMICLEMPIFALGHAWAFSHTDYIDPFAHYAARLPVYYALRDCIGMYDVFSDSLTTVRGTGYVYQTFEPSEGVIHQPLARERRSKAGLRYTQGGKGKYWLPQRGTGDIRDATRGARHQGPLKKLRRYINDKRMQLEGHAPLTPGEADEIVHDDPDLAQEEGSSERSPLLRHPKHAAQSAVRHAGEGLDFFAERRLDSDEEAEDLKFDDPDEEEEDAYQKSRTLHFGDYAYPNIDINREEARNSRWQQDDEIVHRKRRKGTISKKDEAKDGKRKGRQAEEVDDGAAVGSSKKQTQTEGDREGAAKGKAKKKGEDVVASAKPSSGKKDAKQSSPTGDDRKSRSPWLAWDREAGGSPDSTKRASIADVSNTHQDDTAKSTEPKLDSKDPEDKSEDSDPYGAVDLVIEDYKAEERERLLERRRGDPALRAGKGTRIFRKQYTPTGSGASTPAAEKKFTNQKVIERAGTPNTPLNPPSSTAAAVTVKSPGEQSGSSKDKKVKVELEDATQNGQVGRKEVDGSGGGNGAVLVSREIDVQENEDFLNGKLLSPETQVMHEDDGQNPWS</sequence>
<dbReference type="GeneID" id="24112728"/>
<feature type="transmembrane region" description="Helical" evidence="6">
    <location>
        <begin position="218"/>
        <end position="236"/>
    </location>
</feature>
<protein>
    <recommendedName>
        <fullName evidence="9">DUF300-domain-containing protein</fullName>
    </recommendedName>
</protein>
<feature type="compositionally biased region" description="Low complexity" evidence="5">
    <location>
        <begin position="859"/>
        <end position="870"/>
    </location>
</feature>
<dbReference type="InterPro" id="IPR005178">
    <property type="entry name" value="Ostalpha/TMEM184C"/>
</dbReference>
<feature type="transmembrane region" description="Helical" evidence="6">
    <location>
        <begin position="356"/>
        <end position="377"/>
    </location>
</feature>
<dbReference type="EMBL" id="DF238833">
    <property type="protein sequence ID" value="GAC99862.1"/>
    <property type="molecule type" value="Genomic_DNA"/>
</dbReference>
<organism evidence="7 8">
    <name type="scientific">Pseudozyma hubeiensis (strain SY62)</name>
    <name type="common">Yeast</name>
    <dbReference type="NCBI Taxonomy" id="1305764"/>
    <lineage>
        <taxon>Eukaryota</taxon>
        <taxon>Fungi</taxon>
        <taxon>Dikarya</taxon>
        <taxon>Basidiomycota</taxon>
        <taxon>Ustilaginomycotina</taxon>
        <taxon>Ustilaginomycetes</taxon>
        <taxon>Ustilaginales</taxon>
        <taxon>Ustilaginaceae</taxon>
        <taxon>Pseudozyma</taxon>
    </lineage>
</organism>
<keyword evidence="8" id="KW-1185">Reference proteome</keyword>
<comment type="subcellular location">
    <subcellularLocation>
        <location evidence="1">Membrane</location>
        <topology evidence="1">Multi-pass membrane protein</topology>
    </subcellularLocation>
</comment>
<feature type="transmembrane region" description="Helical" evidence="6">
    <location>
        <begin position="312"/>
        <end position="335"/>
    </location>
</feature>
<dbReference type="RefSeq" id="XP_012193449.1">
    <property type="nucleotide sequence ID" value="XM_012338059.1"/>
</dbReference>
<accession>R9PF62</accession>
<feature type="compositionally biased region" description="Basic and acidic residues" evidence="5">
    <location>
        <begin position="799"/>
        <end position="817"/>
    </location>
</feature>
<evidence type="ECO:0008006" key="9">
    <source>
        <dbReference type="Google" id="ProtNLM"/>
    </source>
</evidence>
<feature type="transmembrane region" description="Helical" evidence="6">
    <location>
        <begin position="279"/>
        <end position="300"/>
    </location>
</feature>
<feature type="compositionally biased region" description="Basic and acidic residues" evidence="5">
    <location>
        <begin position="630"/>
        <end position="647"/>
    </location>
</feature>
<proteinExistence type="predicted"/>
<dbReference type="STRING" id="1305764.R9PF62"/>
<evidence type="ECO:0000256" key="3">
    <source>
        <dbReference type="ARBA" id="ARBA00022989"/>
    </source>
</evidence>
<gene>
    <name evidence="7" type="ORF">PHSY_007465</name>
</gene>
<feature type="compositionally biased region" description="Basic and acidic residues" evidence="5">
    <location>
        <begin position="718"/>
        <end position="734"/>
    </location>
</feature>
<dbReference type="SMART" id="SM01417">
    <property type="entry name" value="Solute_trans_a"/>
    <property type="match status" value="1"/>
</dbReference>
<evidence type="ECO:0000313" key="8">
    <source>
        <dbReference type="Proteomes" id="UP000014071"/>
    </source>
</evidence>
<evidence type="ECO:0000256" key="6">
    <source>
        <dbReference type="SAM" id="Phobius"/>
    </source>
</evidence>
<dbReference type="HOGENOM" id="CLU_012923_4_1_1"/>
<keyword evidence="4 6" id="KW-0472">Membrane</keyword>
<evidence type="ECO:0000256" key="5">
    <source>
        <dbReference type="SAM" id="MobiDB-lite"/>
    </source>
</evidence>
<feature type="region of interest" description="Disordered" evidence="5">
    <location>
        <begin position="932"/>
        <end position="956"/>
    </location>
</feature>
<feature type="transmembrane region" description="Helical" evidence="6">
    <location>
        <begin position="148"/>
        <end position="170"/>
    </location>
</feature>
<name>R9PF62_PSEHS</name>
<feature type="compositionally biased region" description="Basic and acidic residues" evidence="5">
    <location>
        <begin position="51"/>
        <end position="65"/>
    </location>
</feature>
<reference evidence="8" key="1">
    <citation type="journal article" date="2013" name="Genome Announc.">
        <title>Draft genome sequence of the basidiomycetous yeast-like fungus Pseudozyma hubeiensis SY62, which produces an abundant amount of the biosurfactant mannosylerythritol lipids.</title>
        <authorList>
            <person name="Konishi M."/>
            <person name="Hatada Y."/>
            <person name="Horiuchi J."/>
        </authorList>
    </citation>
    <scope>NUCLEOTIDE SEQUENCE [LARGE SCALE GENOMIC DNA]</scope>
    <source>
        <strain evidence="8">SY62</strain>
    </source>
</reference>
<dbReference type="Proteomes" id="UP000014071">
    <property type="component" value="Unassembled WGS sequence"/>
</dbReference>
<feature type="region of interest" description="Disordered" evidence="5">
    <location>
        <begin position="551"/>
        <end position="575"/>
    </location>
</feature>
<evidence type="ECO:0000313" key="7">
    <source>
        <dbReference type="EMBL" id="GAC99862.1"/>
    </source>
</evidence>
<evidence type="ECO:0000256" key="1">
    <source>
        <dbReference type="ARBA" id="ARBA00004141"/>
    </source>
</evidence>
<dbReference type="PANTHER" id="PTHR23423">
    <property type="entry name" value="ORGANIC SOLUTE TRANSPORTER-RELATED"/>
    <property type="match status" value="1"/>
</dbReference>
<evidence type="ECO:0000256" key="4">
    <source>
        <dbReference type="ARBA" id="ARBA00023136"/>
    </source>
</evidence>
<feature type="compositionally biased region" description="Basic and acidic residues" evidence="5">
    <location>
        <begin position="764"/>
        <end position="782"/>
    </location>
</feature>
<feature type="region of interest" description="Disordered" evidence="5">
    <location>
        <begin position="587"/>
        <end position="917"/>
    </location>
</feature>
<dbReference type="eggNOG" id="KOG2641">
    <property type="taxonomic scope" value="Eukaryota"/>
</dbReference>
<feature type="transmembrane region" description="Helical" evidence="6">
    <location>
        <begin position="184"/>
        <end position="206"/>
    </location>
</feature>
<feature type="compositionally biased region" description="Basic and acidic residues" evidence="5">
    <location>
        <begin position="886"/>
        <end position="895"/>
    </location>
</feature>
<dbReference type="Pfam" id="PF03619">
    <property type="entry name" value="Solute_trans_a"/>
    <property type="match status" value="1"/>
</dbReference>
<feature type="region of interest" description="Disordered" evidence="5">
    <location>
        <begin position="36"/>
        <end position="101"/>
    </location>
</feature>
<keyword evidence="3 6" id="KW-1133">Transmembrane helix</keyword>
<dbReference type="OrthoDB" id="5348404at2759"/>
<evidence type="ECO:0000256" key="2">
    <source>
        <dbReference type="ARBA" id="ARBA00022692"/>
    </source>
</evidence>
<feature type="compositionally biased region" description="Polar residues" evidence="5">
    <location>
        <begin position="75"/>
        <end position="84"/>
    </location>
</feature>
<keyword evidence="2 6" id="KW-0812">Transmembrane</keyword>
<dbReference type="AlphaFoldDB" id="R9PF62"/>
<dbReference type="GO" id="GO:0016020">
    <property type="term" value="C:membrane"/>
    <property type="evidence" value="ECO:0007669"/>
    <property type="project" value="UniProtKB-SubCell"/>
</dbReference>